<organism evidence="5 6">
    <name type="scientific">Parasponia andersonii</name>
    <name type="common">Sponia andersonii</name>
    <dbReference type="NCBI Taxonomy" id="3476"/>
    <lineage>
        <taxon>Eukaryota</taxon>
        <taxon>Viridiplantae</taxon>
        <taxon>Streptophyta</taxon>
        <taxon>Embryophyta</taxon>
        <taxon>Tracheophyta</taxon>
        <taxon>Spermatophyta</taxon>
        <taxon>Magnoliopsida</taxon>
        <taxon>eudicotyledons</taxon>
        <taxon>Gunneridae</taxon>
        <taxon>Pentapetalae</taxon>
        <taxon>rosids</taxon>
        <taxon>fabids</taxon>
        <taxon>Rosales</taxon>
        <taxon>Cannabaceae</taxon>
        <taxon>Parasponia</taxon>
    </lineage>
</organism>
<evidence type="ECO:0000313" key="6">
    <source>
        <dbReference type="Proteomes" id="UP000237105"/>
    </source>
</evidence>
<feature type="coiled-coil region" evidence="3">
    <location>
        <begin position="496"/>
        <end position="523"/>
    </location>
</feature>
<keyword evidence="1" id="KW-0833">Ubl conjugation pathway</keyword>
<dbReference type="AlphaFoldDB" id="A0A2P5DRG6"/>
<dbReference type="Proteomes" id="UP000237105">
    <property type="component" value="Unassembled WGS sequence"/>
</dbReference>
<dbReference type="OrthoDB" id="1080584at2759"/>
<dbReference type="PANTHER" id="PTHR32370">
    <property type="entry name" value="OS12G0117600 PROTEIN"/>
    <property type="match status" value="1"/>
</dbReference>
<evidence type="ECO:0000313" key="5">
    <source>
        <dbReference type="EMBL" id="PON75885.1"/>
    </source>
</evidence>
<name>A0A2P5DRG6_PARAD</name>
<keyword evidence="6" id="KW-1185">Reference proteome</keyword>
<proteinExistence type="inferred from homology"/>
<dbReference type="EMBL" id="JXTB01000021">
    <property type="protein sequence ID" value="PON75885.1"/>
    <property type="molecule type" value="Genomic_DNA"/>
</dbReference>
<dbReference type="InterPro" id="IPR043454">
    <property type="entry name" value="NPH3/RPT2-like"/>
</dbReference>
<dbReference type="GO" id="GO:0016567">
    <property type="term" value="P:protein ubiquitination"/>
    <property type="evidence" value="ECO:0007669"/>
    <property type="project" value="UniProtKB-UniPathway"/>
</dbReference>
<comment type="similarity">
    <text evidence="2">Belongs to the NPH3 family.</text>
</comment>
<comment type="caution">
    <text evidence="5">The sequence shown here is derived from an EMBL/GenBank/DDBJ whole genome shotgun (WGS) entry which is preliminary data.</text>
</comment>
<dbReference type="Pfam" id="PF03000">
    <property type="entry name" value="NPH3"/>
    <property type="match status" value="1"/>
</dbReference>
<dbReference type="PROSITE" id="PS51649">
    <property type="entry name" value="NPH3"/>
    <property type="match status" value="1"/>
</dbReference>
<evidence type="ECO:0000256" key="3">
    <source>
        <dbReference type="SAM" id="Coils"/>
    </source>
</evidence>
<evidence type="ECO:0000256" key="2">
    <source>
        <dbReference type="PROSITE-ProRule" id="PRU00982"/>
    </source>
</evidence>
<dbReference type="InterPro" id="IPR027356">
    <property type="entry name" value="NPH3_dom"/>
</dbReference>
<dbReference type="UniPathway" id="UPA00143"/>
<sequence length="545" mass="61112">MSRLCNLQILINGQETFFLNEKVLSTYSCKVKKMVKQERRRTQMRKLDIEIDDFPGGPEGFELVSRFCHYNGGGINITVTNVSLLYCSAVFLGMTEKVSSFNLLQQTETFFDGMLHWSWKEILSCLKSCESFFAYAVSYGLLEKLICALLAKIAQNSDLNLITTSSLSSSSTSPEIASGFRFSSSRKAASTPESFKPSSSSKAWWFDDLTILPPPIIAKVIQSLGVYMNNNSSLILTKFLLHYLKLATHRRAFGTASKDELVGLADMAVHGVISSGKKAFSCRSLFWILRILSGFGISKEDRLGLEILIGEVLDEATLDNLMVSGTNSGVYDVNLVIRLVRVFVNSEEASIHKLKKVGRLVDKYLGEISPVQSLKISKFLGVAESVPDSSRDSFDGVYRAIDLYLESHPTLSSEERSKLCRCLNYEKLSLDTCKELAKNPKIPPRITIQALIKQQPRMVPTREFADDDLLSLAANIAPRLALYDNCDSEINFKKGNKDVKQNLQRMQRRVVELEKVCREMNGQMSRLVKHNVFGTPHSKVLPRLC</sequence>
<evidence type="ECO:0000259" key="4">
    <source>
        <dbReference type="PROSITE" id="PS51649"/>
    </source>
</evidence>
<evidence type="ECO:0000256" key="1">
    <source>
        <dbReference type="ARBA" id="ARBA00022786"/>
    </source>
</evidence>
<accession>A0A2P5DRG6</accession>
<keyword evidence="3" id="KW-0175">Coiled coil</keyword>
<feature type="domain" description="NPH3" evidence="4">
    <location>
        <begin position="203"/>
        <end position="457"/>
    </location>
</feature>
<protein>
    <submittedName>
        <fullName evidence="5">NPH3 domain containing protein</fullName>
    </submittedName>
</protein>
<reference evidence="6" key="1">
    <citation type="submission" date="2016-06" db="EMBL/GenBank/DDBJ databases">
        <title>Parallel loss of symbiosis genes in relatives of nitrogen-fixing non-legume Parasponia.</title>
        <authorList>
            <person name="Van Velzen R."/>
            <person name="Holmer R."/>
            <person name="Bu F."/>
            <person name="Rutten L."/>
            <person name="Van Zeijl A."/>
            <person name="Liu W."/>
            <person name="Santuari L."/>
            <person name="Cao Q."/>
            <person name="Sharma T."/>
            <person name="Shen D."/>
            <person name="Roswanjaya Y."/>
            <person name="Wardhani T."/>
            <person name="Kalhor M.S."/>
            <person name="Jansen J."/>
            <person name="Van den Hoogen J."/>
            <person name="Gungor B."/>
            <person name="Hartog M."/>
            <person name="Hontelez J."/>
            <person name="Verver J."/>
            <person name="Yang W.-C."/>
            <person name="Schijlen E."/>
            <person name="Repin R."/>
            <person name="Schilthuizen M."/>
            <person name="Schranz E."/>
            <person name="Heidstra R."/>
            <person name="Miyata K."/>
            <person name="Fedorova E."/>
            <person name="Kohlen W."/>
            <person name="Bisseling T."/>
            <person name="Smit S."/>
            <person name="Geurts R."/>
        </authorList>
    </citation>
    <scope>NUCLEOTIDE SEQUENCE [LARGE SCALE GENOMIC DNA]</scope>
    <source>
        <strain evidence="6">cv. WU1-14</strain>
    </source>
</reference>
<gene>
    <name evidence="5" type="ORF">PanWU01x14_038360</name>
</gene>
<dbReference type="STRING" id="3476.A0A2P5DRG6"/>